<keyword evidence="11" id="KW-1185">Reference proteome</keyword>
<feature type="compositionally biased region" description="Low complexity" evidence="9">
    <location>
        <begin position="294"/>
        <end position="309"/>
    </location>
</feature>
<evidence type="ECO:0000256" key="7">
    <source>
        <dbReference type="ARBA" id="ARBA00022553"/>
    </source>
</evidence>
<dbReference type="PANTHER" id="PTHR34930:SF2">
    <property type="entry name" value="MICROTUBULE-ASSOCIATED PROTEIN JUPITER"/>
    <property type="match status" value="1"/>
</dbReference>
<evidence type="ECO:0000256" key="8">
    <source>
        <dbReference type="ARBA" id="ARBA00023242"/>
    </source>
</evidence>
<reference evidence="10 11" key="2">
    <citation type="submission" date="2016-08" db="EMBL/GenBank/DDBJ databases">
        <title>Pervasive Adenine N6-methylation of Active Genes in Fungi.</title>
        <authorList>
            <consortium name="DOE Joint Genome Institute"/>
            <person name="Mondo S.J."/>
            <person name="Dannebaum R.O."/>
            <person name="Kuo R.C."/>
            <person name="Labutti K."/>
            <person name="Haridas S."/>
            <person name="Kuo A."/>
            <person name="Salamov A."/>
            <person name="Ahrendt S.R."/>
            <person name="Lipzen A."/>
            <person name="Sullivan W."/>
            <person name="Andreopoulos W.B."/>
            <person name="Clum A."/>
            <person name="Lindquist E."/>
            <person name="Daum C."/>
            <person name="Ramamoorthy G.K."/>
            <person name="Gryganskyi A."/>
            <person name="Culley D."/>
            <person name="Magnuson J.K."/>
            <person name="James T.Y."/>
            <person name="O'Malley M.A."/>
            <person name="Stajich J.E."/>
            <person name="Spatafora J.W."/>
            <person name="Visel A."/>
            <person name="Grigoriev I.V."/>
        </authorList>
    </citation>
    <scope>NUCLEOTIDE SEQUENCE [LARGE SCALE GENOMIC DNA]</scope>
    <source>
        <strain evidence="11">finn</strain>
    </source>
</reference>
<comment type="similarity">
    <text evidence="4">Belongs to the MAP Jupiter family.</text>
</comment>
<evidence type="ECO:0000256" key="5">
    <source>
        <dbReference type="ARBA" id="ARBA00021471"/>
    </source>
</evidence>
<feature type="region of interest" description="Disordered" evidence="9">
    <location>
        <begin position="134"/>
        <end position="337"/>
    </location>
</feature>
<dbReference type="GO" id="GO:0005737">
    <property type="term" value="C:cytoplasm"/>
    <property type="evidence" value="ECO:0007669"/>
    <property type="project" value="UniProtKB-SubCell"/>
</dbReference>
<evidence type="ECO:0000256" key="2">
    <source>
        <dbReference type="ARBA" id="ARBA00004123"/>
    </source>
</evidence>
<gene>
    <name evidence="10" type="ORF">BCR36DRAFT_410904</name>
</gene>
<dbReference type="OrthoDB" id="10512483at2759"/>
<evidence type="ECO:0000256" key="6">
    <source>
        <dbReference type="ARBA" id="ARBA00022490"/>
    </source>
</evidence>
<organism evidence="10 11">
    <name type="scientific">Piromyces finnis</name>
    <dbReference type="NCBI Taxonomy" id="1754191"/>
    <lineage>
        <taxon>Eukaryota</taxon>
        <taxon>Fungi</taxon>
        <taxon>Fungi incertae sedis</taxon>
        <taxon>Chytridiomycota</taxon>
        <taxon>Chytridiomycota incertae sedis</taxon>
        <taxon>Neocallimastigomycetes</taxon>
        <taxon>Neocallimastigales</taxon>
        <taxon>Neocallimastigaceae</taxon>
        <taxon>Piromyces</taxon>
    </lineage>
</organism>
<proteinExistence type="inferred from homology"/>
<dbReference type="GO" id="GO:0005634">
    <property type="term" value="C:nucleus"/>
    <property type="evidence" value="ECO:0007669"/>
    <property type="project" value="UniProtKB-SubCell"/>
</dbReference>
<dbReference type="EMBL" id="MCFH01000012">
    <property type="protein sequence ID" value="ORX53720.1"/>
    <property type="molecule type" value="Genomic_DNA"/>
</dbReference>
<evidence type="ECO:0000313" key="10">
    <source>
        <dbReference type="EMBL" id="ORX53720.1"/>
    </source>
</evidence>
<feature type="compositionally biased region" description="Low complexity" evidence="9">
    <location>
        <begin position="269"/>
        <end position="280"/>
    </location>
</feature>
<accession>A0A1Y1VEH8</accession>
<dbReference type="AlphaFoldDB" id="A0A1Y1VEH8"/>
<reference evidence="10 11" key="1">
    <citation type="submission" date="2016-08" db="EMBL/GenBank/DDBJ databases">
        <title>Genomes of anaerobic fungi encode conserved fungal cellulosomes for biomass hydrolysis.</title>
        <authorList>
            <consortium name="DOE Joint Genome Institute"/>
            <person name="Haitjema C.H."/>
            <person name="Gilmore S.P."/>
            <person name="Henske J.K."/>
            <person name="Solomon K.V."/>
            <person name="De Groot R."/>
            <person name="Kuo A."/>
            <person name="Mondo S.J."/>
            <person name="Salamov A.A."/>
            <person name="Labutti K."/>
            <person name="Zhao Z."/>
            <person name="Chiniquy J."/>
            <person name="Barry K."/>
            <person name="Brewer H.M."/>
            <person name="Purvine S.O."/>
            <person name="Wright A.T."/>
            <person name="Boxma B."/>
            <person name="Van Alen T."/>
            <person name="Hackstein J.H."/>
            <person name="Baker S.E."/>
            <person name="Grigoriev I.V."/>
            <person name="O'Malley M.A."/>
        </authorList>
    </citation>
    <scope>NUCLEOTIDE SEQUENCE [LARGE SCALE GENOMIC DNA]</scope>
    <source>
        <strain evidence="11">finn</strain>
    </source>
</reference>
<dbReference type="Proteomes" id="UP000193719">
    <property type="component" value="Unassembled WGS sequence"/>
</dbReference>
<feature type="compositionally biased region" description="Basic and acidic residues" evidence="9">
    <location>
        <begin position="1"/>
        <end position="12"/>
    </location>
</feature>
<sequence length="349" mass="38457">METFNYKDDRYSIRPQAPPGGETHFNISDSGYGNKNIYHPHKRFNHPNNDINPPPNHVKKEETIENTANGAAPVTGNRPSIKLRAPPGGFSSLDYYSENTTNANAATNTTKTETTIIQNSVVCDEPQTEQKLINKSENNASKPTQNSTSSNSSSLFNDNNATYRPVYTPQAPPGGKSSISLGYDNDETVQMKPKPKPNPEYKSSMFSSSTETTPISSRRNQQTKQNNQTTFSSSIFGTAADDNQPYKPYYAPQAPPGGKDSISLGNVDNQQQTKQNNQTTFSSSIFGTATDNNQPYKPYYAPQAPPGGKDSISLGGYEKDNTTTTQTSFSGRRRNYNNDHFKSSFGFNY</sequence>
<keyword evidence="7" id="KW-0597">Phosphoprotein</keyword>
<dbReference type="PANTHER" id="PTHR34930">
    <property type="entry name" value="GEO05313P1"/>
    <property type="match status" value="1"/>
</dbReference>
<evidence type="ECO:0000256" key="1">
    <source>
        <dbReference type="ARBA" id="ARBA00003805"/>
    </source>
</evidence>
<comment type="subcellular location">
    <subcellularLocation>
        <location evidence="3">Cytoplasm</location>
    </subcellularLocation>
    <subcellularLocation>
        <location evidence="2">Nucleus</location>
    </subcellularLocation>
</comment>
<feature type="region of interest" description="Disordered" evidence="9">
    <location>
        <begin position="1"/>
        <end position="23"/>
    </location>
</feature>
<feature type="compositionally biased region" description="Polar residues" evidence="9">
    <location>
        <begin position="134"/>
        <end position="145"/>
    </location>
</feature>
<evidence type="ECO:0000256" key="3">
    <source>
        <dbReference type="ARBA" id="ARBA00004496"/>
    </source>
</evidence>
<evidence type="ECO:0000256" key="4">
    <source>
        <dbReference type="ARBA" id="ARBA00005344"/>
    </source>
</evidence>
<comment type="function">
    <text evidence="1">Binds to all microtubule populations.</text>
</comment>
<feature type="compositionally biased region" description="Low complexity" evidence="9">
    <location>
        <begin position="216"/>
        <end position="234"/>
    </location>
</feature>
<name>A0A1Y1VEH8_9FUNG</name>
<feature type="compositionally biased region" description="Polar residues" evidence="9">
    <location>
        <begin position="204"/>
        <end position="215"/>
    </location>
</feature>
<evidence type="ECO:0000313" key="11">
    <source>
        <dbReference type="Proteomes" id="UP000193719"/>
    </source>
</evidence>
<feature type="compositionally biased region" description="Low complexity" evidence="9">
    <location>
        <begin position="146"/>
        <end position="160"/>
    </location>
</feature>
<feature type="compositionally biased region" description="Low complexity" evidence="9">
    <location>
        <begin position="245"/>
        <end position="259"/>
    </location>
</feature>
<dbReference type="InterPro" id="IPR033335">
    <property type="entry name" value="JUPITER"/>
</dbReference>
<comment type="caution">
    <text evidence="10">The sequence shown here is derived from an EMBL/GenBank/DDBJ whole genome shotgun (WGS) entry which is preliminary data.</text>
</comment>
<protein>
    <recommendedName>
        <fullName evidence="5">Microtubule-associated protein Jupiter</fullName>
    </recommendedName>
</protein>
<feature type="compositionally biased region" description="Polar residues" evidence="9">
    <location>
        <begin position="281"/>
        <end position="293"/>
    </location>
</feature>
<keyword evidence="6" id="KW-0963">Cytoplasm</keyword>
<evidence type="ECO:0000256" key="9">
    <source>
        <dbReference type="SAM" id="MobiDB-lite"/>
    </source>
</evidence>
<keyword evidence="8" id="KW-0539">Nucleus</keyword>